<dbReference type="EMBL" id="CP001980">
    <property type="protein sequence ID" value="ADQ00136.1"/>
    <property type="molecule type" value="Genomic_DNA"/>
</dbReference>
<dbReference type="Proteomes" id="UP000007077">
    <property type="component" value="Plasmid pHP-187"/>
</dbReference>
<sequence length="54" mass="5939">MGFQIVLEGMIGGLFLVYTASNNVASVSAFSRRSVDQKQLVPSYTQRKTSQLIT</sequence>
<evidence type="ECO:0000313" key="2">
    <source>
        <dbReference type="Proteomes" id="UP000007077"/>
    </source>
</evidence>
<dbReference type="AlphaFoldDB" id="E4PSA0"/>
<reference evidence="1 2" key="1">
    <citation type="journal article" date="2010" name="Stand. Genomic Sci.">
        <title>Complete genome sequence of Marinobacter adhaerens type strain (HP15), a diatom-interacting marine microorganism.</title>
        <authorList>
            <person name="Gardes A."/>
            <person name="Kaeppel E."/>
            <person name="Shehzad A."/>
            <person name="Seebah S."/>
            <person name="Teeling H."/>
            <person name="Yarza P."/>
            <person name="Glockner F.O."/>
            <person name="Grossart H.P."/>
            <person name="Ullrich M.S."/>
        </authorList>
    </citation>
    <scope>NUCLEOTIDE SEQUENCE [LARGE SCALE GENOMIC DNA]</scope>
    <source>
        <strain evidence="2">DSM 23420 / HP15</strain>
        <plasmid evidence="2">Plasmid pHP-187</plasmid>
    </source>
</reference>
<geneLocation type="plasmid" evidence="1 2">
    <name>pHP-187</name>
</geneLocation>
<organism evidence="1 2">
    <name type="scientific">Marinobacter adhaerens (strain DSM 23420 / HP15)</name>
    <dbReference type="NCBI Taxonomy" id="225937"/>
    <lineage>
        <taxon>Bacteria</taxon>
        <taxon>Pseudomonadati</taxon>
        <taxon>Pseudomonadota</taxon>
        <taxon>Gammaproteobacteria</taxon>
        <taxon>Pseudomonadales</taxon>
        <taxon>Marinobacteraceae</taxon>
        <taxon>Marinobacter</taxon>
    </lineage>
</organism>
<evidence type="ECO:0000313" key="1">
    <source>
        <dbReference type="EMBL" id="ADQ00136.1"/>
    </source>
</evidence>
<proteinExistence type="predicted"/>
<accession>E4PSA0</accession>
<name>E4PSA0_MARAH</name>
<gene>
    <name evidence="1" type="ordered locus">HP15_p187g139</name>
</gene>
<protein>
    <submittedName>
        <fullName evidence="1">Uncharacterized protein</fullName>
    </submittedName>
</protein>
<reference evidence="2" key="2">
    <citation type="submission" date="2010-02" db="EMBL/GenBank/DDBJ databases">
        <title>Complete genome sequence of Marinobacter adhaerens type strain (HP15).</title>
        <authorList>
            <person name="Gaerdes A.A.M."/>
            <person name="Kaeppel E."/>
            <person name="Shezad A."/>
            <person name="Seebah S."/>
            <person name="Teeling H."/>
            <person name="Yarza P."/>
            <person name="Gloeckner F.O."/>
            <person name="Ullrich M.S."/>
        </authorList>
    </citation>
    <scope>NUCLEOTIDE SEQUENCE [LARGE SCALE GENOMIC DNA]</scope>
    <source>
        <strain evidence="2">DSM 23420 / HP15</strain>
        <plasmid evidence="2">Plasmid pHP-187</plasmid>
    </source>
</reference>
<dbReference type="HOGENOM" id="CLU_3045093_0_0_6"/>
<keyword evidence="1" id="KW-0614">Plasmid</keyword>
<dbReference type="KEGG" id="mad:HP15_p187g139"/>